<evidence type="ECO:0000313" key="1">
    <source>
        <dbReference type="EMBL" id="QKD81447.1"/>
    </source>
</evidence>
<evidence type="ECO:0000313" key="2">
    <source>
        <dbReference type="Proteomes" id="UP000505210"/>
    </source>
</evidence>
<dbReference type="KEGG" id="theu:HPC62_03965"/>
<protein>
    <submittedName>
        <fullName evidence="1">Uncharacterized protein</fullName>
    </submittedName>
</protein>
<sequence>MYPIAWRLAWQLLGDLLGNEVHRGDRPIKPLPQTVVRLKTGSKIQQFQQLP</sequence>
<name>A0A6M8B9Q0_9CYAN</name>
<gene>
    <name evidence="1" type="ORF">HPC62_03965</name>
</gene>
<proteinExistence type="predicted"/>
<dbReference type="RefSeq" id="WP_172353845.1">
    <property type="nucleotide sequence ID" value="NZ_CP053661.1"/>
</dbReference>
<organism evidence="1 2">
    <name type="scientific">Thermoleptolyngbya sichuanensis A183</name>
    <dbReference type="NCBI Taxonomy" id="2737172"/>
    <lineage>
        <taxon>Bacteria</taxon>
        <taxon>Bacillati</taxon>
        <taxon>Cyanobacteriota</taxon>
        <taxon>Cyanophyceae</taxon>
        <taxon>Oculatellales</taxon>
        <taxon>Oculatellaceae</taxon>
        <taxon>Thermoleptolyngbya</taxon>
        <taxon>Thermoleptolyngbya sichuanensis</taxon>
    </lineage>
</organism>
<dbReference type="Proteomes" id="UP000505210">
    <property type="component" value="Chromosome"/>
</dbReference>
<dbReference type="AlphaFoldDB" id="A0A6M8B9Q0"/>
<keyword evidence="2" id="KW-1185">Reference proteome</keyword>
<dbReference type="EMBL" id="CP053661">
    <property type="protein sequence ID" value="QKD81447.1"/>
    <property type="molecule type" value="Genomic_DNA"/>
</dbReference>
<accession>A0A6M8B9Q0</accession>
<reference evidence="1 2" key="1">
    <citation type="submission" date="2020-05" db="EMBL/GenBank/DDBJ databases">
        <title>Complete genome sequence of of a novel Thermoleptolyngbya strain isolated from hot springs of Ganzi, Sichuan China.</title>
        <authorList>
            <person name="Tang J."/>
            <person name="Daroch M."/>
            <person name="Li L."/>
            <person name="Waleron K."/>
            <person name="Waleron M."/>
            <person name="Waleron M."/>
        </authorList>
    </citation>
    <scope>NUCLEOTIDE SEQUENCE [LARGE SCALE GENOMIC DNA]</scope>
    <source>
        <strain evidence="1 2">PKUAC-SCTA183</strain>
    </source>
</reference>